<protein>
    <recommendedName>
        <fullName evidence="4">Aminotransferase class I/classII large domain-containing protein</fullName>
    </recommendedName>
</protein>
<dbReference type="Pfam" id="PF00155">
    <property type="entry name" value="Aminotran_1_2"/>
    <property type="match status" value="1"/>
</dbReference>
<dbReference type="GO" id="GO:0030170">
    <property type="term" value="F:pyridoxal phosphate binding"/>
    <property type="evidence" value="ECO:0007669"/>
    <property type="project" value="InterPro"/>
</dbReference>
<dbReference type="EMBL" id="UINC01053141">
    <property type="protein sequence ID" value="SVB69306.1"/>
    <property type="molecule type" value="Genomic_DNA"/>
</dbReference>
<name>A0A382G1W6_9ZZZZ</name>
<proteinExistence type="predicted"/>
<keyword evidence="1" id="KW-0032">Aminotransferase</keyword>
<dbReference type="PANTHER" id="PTHR43643">
    <property type="entry name" value="HISTIDINOL-PHOSPHATE AMINOTRANSFERASE 2"/>
    <property type="match status" value="1"/>
</dbReference>
<evidence type="ECO:0000313" key="5">
    <source>
        <dbReference type="EMBL" id="SVB69306.1"/>
    </source>
</evidence>
<evidence type="ECO:0000256" key="3">
    <source>
        <dbReference type="ARBA" id="ARBA00022898"/>
    </source>
</evidence>
<dbReference type="SUPFAM" id="SSF53383">
    <property type="entry name" value="PLP-dependent transferases"/>
    <property type="match status" value="1"/>
</dbReference>
<dbReference type="GO" id="GO:0008483">
    <property type="term" value="F:transaminase activity"/>
    <property type="evidence" value="ECO:0007669"/>
    <property type="project" value="UniProtKB-KW"/>
</dbReference>
<evidence type="ECO:0000256" key="1">
    <source>
        <dbReference type="ARBA" id="ARBA00022576"/>
    </source>
</evidence>
<organism evidence="5">
    <name type="scientific">marine metagenome</name>
    <dbReference type="NCBI Taxonomy" id="408172"/>
    <lineage>
        <taxon>unclassified sequences</taxon>
        <taxon>metagenomes</taxon>
        <taxon>ecological metagenomes</taxon>
    </lineage>
</organism>
<dbReference type="PANTHER" id="PTHR43643:SF3">
    <property type="entry name" value="HISTIDINOL-PHOSPHATE AMINOTRANSFERASE"/>
    <property type="match status" value="1"/>
</dbReference>
<sequence length="250" mass="28105">SAFVVYQLVSKICSARSVIIPMLGFDQDLESMADAVTDQTKVIFVANPNNPTGTMVTQNQVEQLVEQVPNHVLIVFDEAYCEYIDRSDYPQTINYISEKGNIIITRTFAKIYGLAGLRIGYGISTPKTIDFMNRVRQPFNCNTLAQVAARAALKDHQHVKESRELNEKGKTQLYRFFDEIGLDYVRSEGNFILVHFDTSGQEIADLLLRKGVIVRPVAGYGFPNSIRVTIGTTEENQRFISTLEGILQIT</sequence>
<dbReference type="InterPro" id="IPR004839">
    <property type="entry name" value="Aminotransferase_I/II_large"/>
</dbReference>
<dbReference type="InterPro" id="IPR015421">
    <property type="entry name" value="PyrdxlP-dep_Trfase_major"/>
</dbReference>
<dbReference type="InterPro" id="IPR050106">
    <property type="entry name" value="HistidinolP_aminotransfase"/>
</dbReference>
<feature type="domain" description="Aminotransferase class I/classII large" evidence="4">
    <location>
        <begin position="11"/>
        <end position="242"/>
    </location>
</feature>
<keyword evidence="2" id="KW-0808">Transferase</keyword>
<dbReference type="InterPro" id="IPR015422">
    <property type="entry name" value="PyrdxlP-dep_Trfase_small"/>
</dbReference>
<dbReference type="CDD" id="cd00609">
    <property type="entry name" value="AAT_like"/>
    <property type="match status" value="1"/>
</dbReference>
<accession>A0A382G1W6</accession>
<reference evidence="5" key="1">
    <citation type="submission" date="2018-05" db="EMBL/GenBank/DDBJ databases">
        <authorList>
            <person name="Lanie J.A."/>
            <person name="Ng W.-L."/>
            <person name="Kazmierczak K.M."/>
            <person name="Andrzejewski T.M."/>
            <person name="Davidsen T.M."/>
            <person name="Wayne K.J."/>
            <person name="Tettelin H."/>
            <person name="Glass J.I."/>
            <person name="Rusch D."/>
            <person name="Podicherti R."/>
            <person name="Tsui H.-C.T."/>
            <person name="Winkler M.E."/>
        </authorList>
    </citation>
    <scope>NUCLEOTIDE SEQUENCE</scope>
</reference>
<dbReference type="AlphaFoldDB" id="A0A382G1W6"/>
<keyword evidence="3" id="KW-0663">Pyridoxal phosphate</keyword>
<dbReference type="InterPro" id="IPR015424">
    <property type="entry name" value="PyrdxlP-dep_Trfase"/>
</dbReference>
<gene>
    <name evidence="5" type="ORF">METZ01_LOCUS222160</name>
</gene>
<dbReference type="Gene3D" id="3.40.640.10">
    <property type="entry name" value="Type I PLP-dependent aspartate aminotransferase-like (Major domain)"/>
    <property type="match status" value="1"/>
</dbReference>
<dbReference type="Gene3D" id="3.90.1150.10">
    <property type="entry name" value="Aspartate Aminotransferase, domain 1"/>
    <property type="match status" value="1"/>
</dbReference>
<evidence type="ECO:0000256" key="2">
    <source>
        <dbReference type="ARBA" id="ARBA00022679"/>
    </source>
</evidence>
<feature type="non-terminal residue" evidence="5">
    <location>
        <position position="1"/>
    </location>
</feature>
<evidence type="ECO:0000259" key="4">
    <source>
        <dbReference type="Pfam" id="PF00155"/>
    </source>
</evidence>